<dbReference type="InterPro" id="IPR005490">
    <property type="entry name" value="LD_TPept_cat_dom"/>
</dbReference>
<evidence type="ECO:0000256" key="8">
    <source>
        <dbReference type="SAM" id="SignalP"/>
    </source>
</evidence>
<reference evidence="10 11" key="1">
    <citation type="submission" date="2021-04" db="EMBL/GenBank/DDBJ databases">
        <authorList>
            <person name="Tang X."/>
            <person name="Zhou X."/>
            <person name="Chen X."/>
            <person name="Cernava T."/>
            <person name="Zhang C."/>
        </authorList>
    </citation>
    <scope>NUCLEOTIDE SEQUENCE [LARGE SCALE GENOMIC DNA]</scope>
    <source>
        <strain evidence="10 11">BH-SS-21</strain>
    </source>
</reference>
<dbReference type="PANTHER" id="PTHR30582">
    <property type="entry name" value="L,D-TRANSPEPTIDASE"/>
    <property type="match status" value="1"/>
</dbReference>
<proteinExistence type="predicted"/>
<evidence type="ECO:0000256" key="7">
    <source>
        <dbReference type="SAM" id="MobiDB-lite"/>
    </source>
</evidence>
<feature type="active site" description="Proton donor/acceptor" evidence="6">
    <location>
        <position position="273"/>
    </location>
</feature>
<feature type="signal peptide" evidence="8">
    <location>
        <begin position="1"/>
        <end position="33"/>
    </location>
</feature>
<feature type="region of interest" description="Disordered" evidence="7">
    <location>
        <begin position="29"/>
        <end position="67"/>
    </location>
</feature>
<feature type="chain" id="PRO_5037691425" evidence="8">
    <location>
        <begin position="34"/>
        <end position="318"/>
    </location>
</feature>
<evidence type="ECO:0000313" key="10">
    <source>
        <dbReference type="EMBL" id="MBQ0848562.1"/>
    </source>
</evidence>
<dbReference type="GO" id="GO:0005576">
    <property type="term" value="C:extracellular region"/>
    <property type="evidence" value="ECO:0007669"/>
    <property type="project" value="TreeGrafter"/>
</dbReference>
<dbReference type="PROSITE" id="PS52029">
    <property type="entry name" value="LD_TPASE"/>
    <property type="match status" value="1"/>
</dbReference>
<dbReference type="Pfam" id="PF03734">
    <property type="entry name" value="YkuD"/>
    <property type="match status" value="1"/>
</dbReference>
<evidence type="ECO:0000256" key="2">
    <source>
        <dbReference type="ARBA" id="ARBA00022679"/>
    </source>
</evidence>
<gene>
    <name evidence="10" type="ORF">J8N05_10100</name>
</gene>
<evidence type="ECO:0000256" key="1">
    <source>
        <dbReference type="ARBA" id="ARBA00004752"/>
    </source>
</evidence>
<comment type="pathway">
    <text evidence="1 6">Cell wall biogenesis; peptidoglycan biosynthesis.</text>
</comment>
<dbReference type="GO" id="GO:0018104">
    <property type="term" value="P:peptidoglycan-protein cross-linking"/>
    <property type="evidence" value="ECO:0007669"/>
    <property type="project" value="TreeGrafter"/>
</dbReference>
<evidence type="ECO:0000259" key="9">
    <source>
        <dbReference type="PROSITE" id="PS52029"/>
    </source>
</evidence>
<dbReference type="InterPro" id="IPR038063">
    <property type="entry name" value="Transpep_catalytic_dom"/>
</dbReference>
<evidence type="ECO:0000313" key="11">
    <source>
        <dbReference type="Proteomes" id="UP000677413"/>
    </source>
</evidence>
<feature type="compositionally biased region" description="Low complexity" evidence="7">
    <location>
        <begin position="46"/>
        <end position="56"/>
    </location>
</feature>
<accession>A0A941B656</accession>
<dbReference type="CDD" id="cd16913">
    <property type="entry name" value="YkuD_like"/>
    <property type="match status" value="1"/>
</dbReference>
<organism evidence="10 11">
    <name type="scientific">Streptomyces liliiviolaceus</name>
    <dbReference type="NCBI Taxonomy" id="2823109"/>
    <lineage>
        <taxon>Bacteria</taxon>
        <taxon>Bacillati</taxon>
        <taxon>Actinomycetota</taxon>
        <taxon>Actinomycetes</taxon>
        <taxon>Kitasatosporales</taxon>
        <taxon>Streptomycetaceae</taxon>
        <taxon>Streptomyces</taxon>
    </lineage>
</organism>
<keyword evidence="11" id="KW-1185">Reference proteome</keyword>
<sequence length="318" mass="34423">MARIRRRTAAAQPTALVALATLFAVLSGPGATAATAPPPPAPGAPRTPSAPRAPAPQSELVPGVHPGPYQPWQVDTPDQVLAPQVYTPSAAEDAVEPPRAAEGSDALIEYVPLSEAVAREAGVTACSRRTGPHQRQVERWLRLKEDGKQSAADCRAVRAFQSKQGIRPDSGFAGPVTWGRMRLLSAAKAPNAAGRCPVRAGRVACVDLRRQLVWVQKGKRVVFGPVPVRTGKAGYRTRTGWFKVYWKHKNHWSTLYNTPMPYSQFFSGGQAFHAIYGSVYSPPGSRGCVNMRLADARTLWSRLSTGDRVYVWGRKPGT</sequence>
<evidence type="ECO:0000256" key="3">
    <source>
        <dbReference type="ARBA" id="ARBA00022960"/>
    </source>
</evidence>
<dbReference type="GO" id="GO:0071555">
    <property type="term" value="P:cell wall organization"/>
    <property type="evidence" value="ECO:0007669"/>
    <property type="project" value="UniProtKB-UniRule"/>
</dbReference>
<keyword evidence="8" id="KW-0732">Signal</keyword>
<dbReference type="Gene3D" id="2.40.440.10">
    <property type="entry name" value="L,D-transpeptidase catalytic domain-like"/>
    <property type="match status" value="1"/>
</dbReference>
<keyword evidence="4 6" id="KW-0573">Peptidoglycan synthesis</keyword>
<dbReference type="GO" id="GO:0008360">
    <property type="term" value="P:regulation of cell shape"/>
    <property type="evidence" value="ECO:0007669"/>
    <property type="project" value="UniProtKB-UniRule"/>
</dbReference>
<dbReference type="EMBL" id="JAGPYQ010000001">
    <property type="protein sequence ID" value="MBQ0848562.1"/>
    <property type="molecule type" value="Genomic_DNA"/>
</dbReference>
<feature type="domain" description="L,D-TPase catalytic" evidence="9">
    <location>
        <begin position="202"/>
        <end position="312"/>
    </location>
</feature>
<dbReference type="Proteomes" id="UP000677413">
    <property type="component" value="Unassembled WGS sequence"/>
</dbReference>
<dbReference type="InterPro" id="IPR050979">
    <property type="entry name" value="LD-transpeptidase"/>
</dbReference>
<dbReference type="InterPro" id="IPR036365">
    <property type="entry name" value="PGBD-like_sf"/>
</dbReference>
<dbReference type="AlphaFoldDB" id="A0A941B656"/>
<dbReference type="GO" id="GO:0016740">
    <property type="term" value="F:transferase activity"/>
    <property type="evidence" value="ECO:0007669"/>
    <property type="project" value="UniProtKB-KW"/>
</dbReference>
<name>A0A941B656_9ACTN</name>
<evidence type="ECO:0000256" key="6">
    <source>
        <dbReference type="PROSITE-ProRule" id="PRU01373"/>
    </source>
</evidence>
<dbReference type="RefSeq" id="WP_210882067.1">
    <property type="nucleotide sequence ID" value="NZ_JAGPYQ010000001.1"/>
</dbReference>
<protein>
    <submittedName>
        <fullName evidence="10">L,D-transpeptidase</fullName>
    </submittedName>
</protein>
<keyword evidence="2" id="KW-0808">Transferase</keyword>
<dbReference type="SUPFAM" id="SSF47090">
    <property type="entry name" value="PGBD-like"/>
    <property type="match status" value="1"/>
</dbReference>
<dbReference type="SUPFAM" id="SSF141523">
    <property type="entry name" value="L,D-transpeptidase catalytic domain-like"/>
    <property type="match status" value="1"/>
</dbReference>
<evidence type="ECO:0000256" key="5">
    <source>
        <dbReference type="ARBA" id="ARBA00023316"/>
    </source>
</evidence>
<comment type="caution">
    <text evidence="10">The sequence shown here is derived from an EMBL/GenBank/DDBJ whole genome shotgun (WGS) entry which is preliminary data.</text>
</comment>
<dbReference type="GO" id="GO:0071972">
    <property type="term" value="F:peptidoglycan L,D-transpeptidase activity"/>
    <property type="evidence" value="ECO:0007669"/>
    <property type="project" value="TreeGrafter"/>
</dbReference>
<evidence type="ECO:0000256" key="4">
    <source>
        <dbReference type="ARBA" id="ARBA00022984"/>
    </source>
</evidence>
<dbReference type="PANTHER" id="PTHR30582:SF33">
    <property type="entry name" value="EXPORTED PROTEIN"/>
    <property type="match status" value="1"/>
</dbReference>
<keyword evidence="5 6" id="KW-0961">Cell wall biogenesis/degradation</keyword>
<keyword evidence="3 6" id="KW-0133">Cell shape</keyword>
<feature type="active site" description="Nucleophile" evidence="6">
    <location>
        <position position="288"/>
    </location>
</feature>
<feature type="compositionally biased region" description="Pro residues" evidence="7">
    <location>
        <begin position="36"/>
        <end position="45"/>
    </location>
</feature>